<dbReference type="STRING" id="716544.wcw_0030"/>
<dbReference type="GO" id="GO:0000271">
    <property type="term" value="P:polysaccharide biosynthetic process"/>
    <property type="evidence" value="ECO:0007669"/>
    <property type="project" value="InterPro"/>
</dbReference>
<dbReference type="InterPro" id="IPR014710">
    <property type="entry name" value="RmlC-like_jellyroll"/>
</dbReference>
<accession>D6YTE6</accession>
<dbReference type="Gene3D" id="3.90.550.10">
    <property type="entry name" value="Spore Coat Polysaccharide Biosynthesis Protein SpsA, Chain A"/>
    <property type="match status" value="1"/>
</dbReference>
<organism evidence="12 13">
    <name type="scientific">Waddlia chondrophila (strain ATCC VR-1470 / WSU 86-1044)</name>
    <dbReference type="NCBI Taxonomy" id="716544"/>
    <lineage>
        <taxon>Bacteria</taxon>
        <taxon>Pseudomonadati</taxon>
        <taxon>Chlamydiota</taxon>
        <taxon>Chlamydiia</taxon>
        <taxon>Parachlamydiales</taxon>
        <taxon>Waddliaceae</taxon>
        <taxon>Waddlia</taxon>
    </lineage>
</organism>
<dbReference type="InterPro" id="IPR001538">
    <property type="entry name" value="Man6P_isomerase-2_C"/>
</dbReference>
<comment type="similarity">
    <text evidence="1 8">Belongs to the mannose-6-phosphate isomerase type 2 family.</text>
</comment>
<dbReference type="NCBIfam" id="TIGR01479">
    <property type="entry name" value="GMP_PMI"/>
    <property type="match status" value="1"/>
</dbReference>
<keyword evidence="12" id="KW-0413">Isomerase</keyword>
<dbReference type="GO" id="GO:0004475">
    <property type="term" value="F:mannose-1-phosphate guanylyltransferase (GTP) activity"/>
    <property type="evidence" value="ECO:0007669"/>
    <property type="project" value="UniProtKB-EC"/>
</dbReference>
<dbReference type="Proteomes" id="UP000001505">
    <property type="component" value="Chromosome"/>
</dbReference>
<evidence type="ECO:0000256" key="8">
    <source>
        <dbReference type="RuleBase" id="RU004190"/>
    </source>
</evidence>
<evidence type="ECO:0000256" key="2">
    <source>
        <dbReference type="ARBA" id="ARBA00012387"/>
    </source>
</evidence>
<evidence type="ECO:0000259" key="11">
    <source>
        <dbReference type="Pfam" id="PF22640"/>
    </source>
</evidence>
<evidence type="ECO:0000259" key="9">
    <source>
        <dbReference type="Pfam" id="PF00483"/>
    </source>
</evidence>
<evidence type="ECO:0000256" key="3">
    <source>
        <dbReference type="ARBA" id="ARBA00022679"/>
    </source>
</evidence>
<dbReference type="PANTHER" id="PTHR46390:SF1">
    <property type="entry name" value="MANNOSE-1-PHOSPHATE GUANYLYLTRANSFERASE"/>
    <property type="match status" value="1"/>
</dbReference>
<feature type="domain" description="MannoseP isomerase/GMP-like beta-helix" evidence="11">
    <location>
        <begin position="289"/>
        <end position="339"/>
    </location>
</feature>
<dbReference type="KEGG" id="wch:wcw_0030"/>
<dbReference type="InterPro" id="IPR051161">
    <property type="entry name" value="Mannose-6P_isomerase_type2"/>
</dbReference>
<dbReference type="SUPFAM" id="SSF51182">
    <property type="entry name" value="RmlC-like cupins"/>
    <property type="match status" value="1"/>
</dbReference>
<dbReference type="eggNOG" id="COG0836">
    <property type="taxonomic scope" value="Bacteria"/>
</dbReference>
<keyword evidence="5" id="KW-0547">Nucleotide-binding</keyword>
<proteinExistence type="inferred from homology"/>
<reference evidence="12 13" key="1">
    <citation type="journal article" date="2010" name="PLoS ONE">
        <title>The Waddlia genome: a window into chlamydial biology.</title>
        <authorList>
            <person name="Bertelli C."/>
            <person name="Collyn F."/>
            <person name="Croxatto A."/>
            <person name="Ruckert C."/>
            <person name="Polkinghorne A."/>
            <person name="Kebbi-Beghdadi C."/>
            <person name="Goesmann A."/>
            <person name="Vaughan L."/>
            <person name="Greub G."/>
        </authorList>
    </citation>
    <scope>NUCLEOTIDE SEQUENCE [LARGE SCALE GENOMIC DNA]</scope>
    <source>
        <strain evidence="13">ATCC VR-1470 / WSU 86-1044</strain>
    </source>
</reference>
<evidence type="ECO:0000259" key="10">
    <source>
        <dbReference type="Pfam" id="PF01050"/>
    </source>
</evidence>
<dbReference type="CDD" id="cd02509">
    <property type="entry name" value="GDP-M1P_Guanylyltransferase"/>
    <property type="match status" value="1"/>
</dbReference>
<evidence type="ECO:0000256" key="4">
    <source>
        <dbReference type="ARBA" id="ARBA00022695"/>
    </source>
</evidence>
<dbReference type="FunFam" id="3.90.550.10:FF:000046">
    <property type="entry name" value="Mannose-1-phosphate guanylyltransferase (GDP)"/>
    <property type="match status" value="1"/>
</dbReference>
<dbReference type="FunFam" id="2.60.120.10:FF:000032">
    <property type="entry name" value="Mannose-1-phosphate guanylyltransferase/mannose-6-phosphate isomerase"/>
    <property type="match status" value="1"/>
</dbReference>
<dbReference type="InterPro" id="IPR005835">
    <property type="entry name" value="NTP_transferase_dom"/>
</dbReference>
<gene>
    <name evidence="12" type="primary">manC</name>
    <name evidence="12" type="ordered locus">wcw_0030</name>
</gene>
<dbReference type="CDD" id="cd02213">
    <property type="entry name" value="cupin_PMI_typeII_C"/>
    <property type="match status" value="1"/>
</dbReference>
<evidence type="ECO:0000256" key="1">
    <source>
        <dbReference type="ARBA" id="ARBA00006115"/>
    </source>
</evidence>
<dbReference type="Gene3D" id="2.60.120.10">
    <property type="entry name" value="Jelly Rolls"/>
    <property type="match status" value="1"/>
</dbReference>
<dbReference type="InterPro" id="IPR054566">
    <property type="entry name" value="ManC/GMP-like_b-helix"/>
</dbReference>
<dbReference type="SUPFAM" id="SSF53448">
    <property type="entry name" value="Nucleotide-diphospho-sugar transferases"/>
    <property type="match status" value="1"/>
</dbReference>
<keyword evidence="3 12" id="KW-0808">Transferase</keyword>
<protein>
    <recommendedName>
        <fullName evidence="2">mannose-1-phosphate guanylyltransferase</fullName>
        <ecNumber evidence="2">2.7.7.13</ecNumber>
    </recommendedName>
</protein>
<sequence length="464" mass="52534">MNIYPVILCGGEGTRLWPMSRQSMPKQFHKIFSSRTLLQETATLLHSIKDASSLTVICNEEHRFMVRDEFEEMGIFSQSIILEPLGRNTAPAIGVAAFFALEKDPVLLVCPSDHLIKDADGFRCTVEKAAPLAEEGKLVTFGITPFFPSSEYGYIKADGQKIEKFIEKPSKDKAEELICSGQYYWNSGIFMGKASTILGELEKLAPDIFHFTRRSLENSNEDLGFIRLASEVFAECPNISFDHAVMEKTSIGAVVPARFDWSDIGSWPSIWENSDKDKAGNVCIGDVEAIDTRNCYLRSEKKFVVAVGVKDLIVVDTGDAILIADKSHADQIKSTVQRLKDAKRTEVEKHERHYRPWGFYESLIVGDRYQVKKIAVKPGSKLSLQYHHHRAEHWVVVRGTAKATRGKEEFFVYENESTFIPVREVHRLENPGNTLLEMIEVQSGNYLGEDDIVRLQDDYHRLFS</sequence>
<feature type="domain" description="Nucleotidyl transferase" evidence="9">
    <location>
        <begin position="5"/>
        <end position="277"/>
    </location>
</feature>
<dbReference type="PANTHER" id="PTHR46390">
    <property type="entry name" value="MANNOSE-1-PHOSPHATE GUANYLYLTRANSFERASE"/>
    <property type="match status" value="1"/>
</dbReference>
<evidence type="ECO:0000313" key="13">
    <source>
        <dbReference type="Proteomes" id="UP000001505"/>
    </source>
</evidence>
<keyword evidence="6" id="KW-0342">GTP-binding</keyword>
<evidence type="ECO:0000256" key="5">
    <source>
        <dbReference type="ARBA" id="ARBA00022741"/>
    </source>
</evidence>
<dbReference type="InterPro" id="IPR029044">
    <property type="entry name" value="Nucleotide-diphossugar_trans"/>
</dbReference>
<dbReference type="GO" id="GO:0016853">
    <property type="term" value="F:isomerase activity"/>
    <property type="evidence" value="ECO:0007669"/>
    <property type="project" value="UniProtKB-KW"/>
</dbReference>
<dbReference type="RefSeq" id="WP_013181135.1">
    <property type="nucleotide sequence ID" value="NC_014225.1"/>
</dbReference>
<dbReference type="GO" id="GO:0005525">
    <property type="term" value="F:GTP binding"/>
    <property type="evidence" value="ECO:0007669"/>
    <property type="project" value="UniProtKB-KW"/>
</dbReference>
<dbReference type="InterPro" id="IPR011051">
    <property type="entry name" value="RmlC_Cupin_sf"/>
</dbReference>
<evidence type="ECO:0000256" key="7">
    <source>
        <dbReference type="ARBA" id="ARBA00047343"/>
    </source>
</evidence>
<keyword evidence="13" id="KW-1185">Reference proteome</keyword>
<dbReference type="EC" id="2.7.7.13" evidence="2"/>
<dbReference type="AlphaFoldDB" id="D6YTE6"/>
<dbReference type="Pfam" id="PF01050">
    <property type="entry name" value="MannoseP_isomer"/>
    <property type="match status" value="1"/>
</dbReference>
<dbReference type="GO" id="GO:0009298">
    <property type="term" value="P:GDP-mannose biosynthetic process"/>
    <property type="evidence" value="ECO:0007669"/>
    <property type="project" value="TreeGrafter"/>
</dbReference>
<dbReference type="EMBL" id="CP001928">
    <property type="protein sequence ID" value="ADI37407.1"/>
    <property type="molecule type" value="Genomic_DNA"/>
</dbReference>
<dbReference type="Pfam" id="PF00483">
    <property type="entry name" value="NTP_transferase"/>
    <property type="match status" value="1"/>
</dbReference>
<dbReference type="InterPro" id="IPR049577">
    <property type="entry name" value="GMPP_N"/>
</dbReference>
<dbReference type="Pfam" id="PF22640">
    <property type="entry name" value="ManC_GMP_beta-helix"/>
    <property type="match status" value="1"/>
</dbReference>
<dbReference type="eggNOG" id="COG0662">
    <property type="taxonomic scope" value="Bacteria"/>
</dbReference>
<dbReference type="HOGENOM" id="CLU_035527_1_0_0"/>
<keyword evidence="4 12" id="KW-0548">Nucleotidyltransferase</keyword>
<dbReference type="InterPro" id="IPR006375">
    <property type="entry name" value="Man1P_GuaTrfase/Man6P_Isoase"/>
</dbReference>
<evidence type="ECO:0000256" key="6">
    <source>
        <dbReference type="ARBA" id="ARBA00023134"/>
    </source>
</evidence>
<comment type="catalytic activity">
    <reaction evidence="7">
        <text>alpha-D-mannose 1-phosphate + GTP + H(+) = GDP-alpha-D-mannose + diphosphate</text>
        <dbReference type="Rhea" id="RHEA:15229"/>
        <dbReference type="ChEBI" id="CHEBI:15378"/>
        <dbReference type="ChEBI" id="CHEBI:33019"/>
        <dbReference type="ChEBI" id="CHEBI:37565"/>
        <dbReference type="ChEBI" id="CHEBI:57527"/>
        <dbReference type="ChEBI" id="CHEBI:58409"/>
        <dbReference type="EC" id="2.7.7.13"/>
    </reaction>
</comment>
<evidence type="ECO:0000313" key="12">
    <source>
        <dbReference type="EMBL" id="ADI37407.1"/>
    </source>
</evidence>
<name>D6YTE6_WADCW</name>
<feature type="domain" description="Mannose-6-phosphate isomerase type II C-terminal" evidence="10">
    <location>
        <begin position="343"/>
        <end position="457"/>
    </location>
</feature>